<organism evidence="3 4">
    <name type="scientific">Actinoplanes italicus</name>
    <dbReference type="NCBI Taxonomy" id="113567"/>
    <lineage>
        <taxon>Bacteria</taxon>
        <taxon>Bacillati</taxon>
        <taxon>Actinomycetota</taxon>
        <taxon>Actinomycetes</taxon>
        <taxon>Micromonosporales</taxon>
        <taxon>Micromonosporaceae</taxon>
        <taxon>Actinoplanes</taxon>
    </lineage>
</organism>
<protein>
    <submittedName>
        <fullName evidence="3">Laminin G domain protein</fullName>
    </submittedName>
</protein>
<evidence type="ECO:0000313" key="3">
    <source>
        <dbReference type="EMBL" id="PRX10960.1"/>
    </source>
</evidence>
<dbReference type="Pfam" id="PF02210">
    <property type="entry name" value="Laminin_G_2"/>
    <property type="match status" value="1"/>
</dbReference>
<keyword evidence="1" id="KW-0732">Signal</keyword>
<proteinExistence type="predicted"/>
<evidence type="ECO:0000256" key="1">
    <source>
        <dbReference type="SAM" id="SignalP"/>
    </source>
</evidence>
<evidence type="ECO:0000259" key="2">
    <source>
        <dbReference type="PROSITE" id="PS50025"/>
    </source>
</evidence>
<dbReference type="AlphaFoldDB" id="A0A2T0JTK3"/>
<keyword evidence="4" id="KW-1185">Reference proteome</keyword>
<gene>
    <name evidence="3" type="ORF">CLV67_13218</name>
</gene>
<dbReference type="InterPro" id="IPR001791">
    <property type="entry name" value="Laminin_G"/>
</dbReference>
<name>A0A2T0JTK3_9ACTN</name>
<feature type="signal peptide" evidence="1">
    <location>
        <begin position="1"/>
        <end position="26"/>
    </location>
</feature>
<dbReference type="PROSITE" id="PS50025">
    <property type="entry name" value="LAM_G_DOMAIN"/>
    <property type="match status" value="1"/>
</dbReference>
<sequence>MRCRPTLAAITVLTCVFALTPAPVRAASADHRMAIWPMDETAGSTWMLDSSGRGHHGQIGLEVGTGMSTGYGMGYTFERLEPDTPPTRPGHVVRIADHSDLDPVDRDFAVTLRLRTTHKFGNIIQKGQATVRGGSWKIQLPNGRATCTYRGSKGTIELIAPNQINDGAWHVVRCTRLRQGVYLTVDGILAKSREGWTGTIDNDWPVSIGGKLDCDQIEVGCDYYAGDLDWITVEAA</sequence>
<dbReference type="InterPro" id="IPR013320">
    <property type="entry name" value="ConA-like_dom_sf"/>
</dbReference>
<dbReference type="EMBL" id="PVMZ01000032">
    <property type="protein sequence ID" value="PRX10960.1"/>
    <property type="molecule type" value="Genomic_DNA"/>
</dbReference>
<dbReference type="CDD" id="cd00110">
    <property type="entry name" value="LamG"/>
    <property type="match status" value="1"/>
</dbReference>
<dbReference type="Gene3D" id="2.60.120.200">
    <property type="match status" value="1"/>
</dbReference>
<accession>A0A2T0JTK3</accession>
<dbReference type="OrthoDB" id="5190061at2"/>
<evidence type="ECO:0000313" key="4">
    <source>
        <dbReference type="Proteomes" id="UP000239415"/>
    </source>
</evidence>
<comment type="caution">
    <text evidence="3">The sequence shown here is derived from an EMBL/GenBank/DDBJ whole genome shotgun (WGS) entry which is preliminary data.</text>
</comment>
<dbReference type="Proteomes" id="UP000239415">
    <property type="component" value="Unassembled WGS sequence"/>
</dbReference>
<dbReference type="SUPFAM" id="SSF49899">
    <property type="entry name" value="Concanavalin A-like lectins/glucanases"/>
    <property type="match status" value="1"/>
</dbReference>
<feature type="domain" description="Laminin G" evidence="2">
    <location>
        <begin position="85"/>
        <end position="236"/>
    </location>
</feature>
<dbReference type="RefSeq" id="WP_106330246.1">
    <property type="nucleotide sequence ID" value="NZ_BOMO01000164.1"/>
</dbReference>
<reference evidence="3 4" key="1">
    <citation type="submission" date="2018-03" db="EMBL/GenBank/DDBJ databases">
        <title>Genomic Encyclopedia of Archaeal and Bacterial Type Strains, Phase II (KMG-II): from individual species to whole genera.</title>
        <authorList>
            <person name="Goeker M."/>
        </authorList>
    </citation>
    <scope>NUCLEOTIDE SEQUENCE [LARGE SCALE GENOMIC DNA]</scope>
    <source>
        <strain evidence="3 4">DSM 43146</strain>
    </source>
</reference>
<feature type="chain" id="PRO_5015394494" evidence="1">
    <location>
        <begin position="27"/>
        <end position="236"/>
    </location>
</feature>